<dbReference type="AlphaFoldDB" id="A0A081KBI8"/>
<gene>
    <name evidence="2" type="ORF">GV64_12880</name>
</gene>
<name>A0A081KBI8_9GAMM</name>
<dbReference type="Proteomes" id="UP000027997">
    <property type="component" value="Unassembled WGS sequence"/>
</dbReference>
<keyword evidence="1" id="KW-0472">Membrane</keyword>
<evidence type="ECO:0000313" key="3">
    <source>
        <dbReference type="Proteomes" id="UP000027997"/>
    </source>
</evidence>
<dbReference type="RefSeq" id="WP_020583127.1">
    <property type="nucleotide sequence ID" value="NZ_JOJP01000001.1"/>
</dbReference>
<sequence length="96" mass="11245">MNSNWPAILAALMALYMVTNTVYEAILRAEKKKYPVDLYQLSYFSEKSKLMVMWNIFCGKYRGISQRLDKAGLINQIVHLLYYGGIILFFLDTYLF</sequence>
<proteinExistence type="predicted"/>
<keyword evidence="1" id="KW-0812">Transmembrane</keyword>
<dbReference type="EMBL" id="JOJP01000001">
    <property type="protein sequence ID" value="KEI71514.1"/>
    <property type="molecule type" value="Genomic_DNA"/>
</dbReference>
<feature type="transmembrane region" description="Helical" evidence="1">
    <location>
        <begin position="72"/>
        <end position="91"/>
    </location>
</feature>
<accession>A0A081KBI8</accession>
<keyword evidence="1" id="KW-1133">Transmembrane helix</keyword>
<evidence type="ECO:0000256" key="1">
    <source>
        <dbReference type="SAM" id="Phobius"/>
    </source>
</evidence>
<comment type="caution">
    <text evidence="2">The sequence shown here is derived from an EMBL/GenBank/DDBJ whole genome shotgun (WGS) entry which is preliminary data.</text>
</comment>
<evidence type="ECO:0000313" key="2">
    <source>
        <dbReference type="EMBL" id="KEI71514.1"/>
    </source>
</evidence>
<reference evidence="2 3" key="1">
    <citation type="submission" date="2014-06" db="EMBL/GenBank/DDBJ databases">
        <title>Whole Genome Sequences of Three Symbiotic Endozoicomonas Bacteria.</title>
        <authorList>
            <person name="Neave M.J."/>
            <person name="Apprill A."/>
            <person name="Voolstra C.R."/>
        </authorList>
    </citation>
    <scope>NUCLEOTIDE SEQUENCE [LARGE SCALE GENOMIC DNA]</scope>
    <source>
        <strain evidence="2 3">DSM 22380</strain>
    </source>
</reference>
<protein>
    <submittedName>
        <fullName evidence="2">Uncharacterized protein</fullName>
    </submittedName>
</protein>
<organism evidence="2 3">
    <name type="scientific">Endozoicomonas elysicola</name>
    <dbReference type="NCBI Taxonomy" id="305900"/>
    <lineage>
        <taxon>Bacteria</taxon>
        <taxon>Pseudomonadati</taxon>
        <taxon>Pseudomonadota</taxon>
        <taxon>Gammaproteobacteria</taxon>
        <taxon>Oceanospirillales</taxon>
        <taxon>Endozoicomonadaceae</taxon>
        <taxon>Endozoicomonas</taxon>
    </lineage>
</organism>
<feature type="transmembrane region" description="Helical" evidence="1">
    <location>
        <begin position="6"/>
        <end position="23"/>
    </location>
</feature>
<keyword evidence="3" id="KW-1185">Reference proteome</keyword>